<name>A0ABP8XPY1_9PSEU</name>
<dbReference type="EMBL" id="BAABIC010000035">
    <property type="protein sequence ID" value="GAA4712692.1"/>
    <property type="molecule type" value="Genomic_DNA"/>
</dbReference>
<proteinExistence type="predicted"/>
<evidence type="ECO:0000259" key="1">
    <source>
        <dbReference type="Pfam" id="PF13349"/>
    </source>
</evidence>
<keyword evidence="3" id="KW-1185">Reference proteome</keyword>
<reference evidence="3" key="1">
    <citation type="journal article" date="2019" name="Int. J. Syst. Evol. Microbiol.">
        <title>The Global Catalogue of Microorganisms (GCM) 10K type strain sequencing project: providing services to taxonomists for standard genome sequencing and annotation.</title>
        <authorList>
            <consortium name="The Broad Institute Genomics Platform"/>
            <consortium name="The Broad Institute Genome Sequencing Center for Infectious Disease"/>
            <person name="Wu L."/>
            <person name="Ma J."/>
        </authorList>
    </citation>
    <scope>NUCLEOTIDE SEQUENCE [LARGE SCALE GENOMIC DNA]</scope>
    <source>
        <strain evidence="3">JCM 18055</strain>
    </source>
</reference>
<accession>A0ABP8XPY1</accession>
<dbReference type="PANTHER" id="PTHR34094:SF1">
    <property type="entry name" value="PROTEIN FAM185A"/>
    <property type="match status" value="1"/>
</dbReference>
<dbReference type="PANTHER" id="PTHR34094">
    <property type="match status" value="1"/>
</dbReference>
<dbReference type="RefSeq" id="WP_345384582.1">
    <property type="nucleotide sequence ID" value="NZ_BAABIC010000035.1"/>
</dbReference>
<evidence type="ECO:0000313" key="2">
    <source>
        <dbReference type="EMBL" id="GAA4712692.1"/>
    </source>
</evidence>
<gene>
    <name evidence="2" type="ORF">GCM10023215_64310</name>
</gene>
<protein>
    <recommendedName>
        <fullName evidence="1">DUF4097 domain-containing protein</fullName>
    </recommendedName>
</protein>
<dbReference type="InterPro" id="IPR025164">
    <property type="entry name" value="Toastrack_DUF4097"/>
</dbReference>
<dbReference type="Proteomes" id="UP001500325">
    <property type="component" value="Unassembled WGS sequence"/>
</dbReference>
<dbReference type="Pfam" id="PF13349">
    <property type="entry name" value="DUF4097"/>
    <property type="match status" value="1"/>
</dbReference>
<organism evidence="2 3">
    <name type="scientific">Pseudonocardia yuanmonensis</name>
    <dbReference type="NCBI Taxonomy" id="1095914"/>
    <lineage>
        <taxon>Bacteria</taxon>
        <taxon>Bacillati</taxon>
        <taxon>Actinomycetota</taxon>
        <taxon>Actinomycetes</taxon>
        <taxon>Pseudonocardiales</taxon>
        <taxon>Pseudonocardiaceae</taxon>
        <taxon>Pseudonocardia</taxon>
    </lineage>
</organism>
<sequence>MTGPDEDLVRQQAWDCAEPAELEVTIDVGRVRIELNDEATEVRVEVRHEPGADSPWEQGITGILNWLGTATGDVGGDPGAAAVRAAEIGWNEAARRLVVRSTQELPLRVVPLAVTVWAPARSRLAVRTGAGDVTVTGRSGWSAVRTGSGNARLDEVTGALEVTTGSGRVELGIVGAEAKLRTGSGGISAAALSGPTTVKAGSGDVSLGEVHADLTLKTGSGDVDVADAFAGRFDLTTGSGSIRVGVHSGVAAELDLTSGSGRARSDLDVGRVAPASAPPLRVTGRTGSGDIHITRAATAAV</sequence>
<comment type="caution">
    <text evidence="2">The sequence shown here is derived from an EMBL/GenBank/DDBJ whole genome shotgun (WGS) entry which is preliminary data.</text>
</comment>
<feature type="domain" description="DUF4097" evidence="1">
    <location>
        <begin position="123"/>
        <end position="246"/>
    </location>
</feature>
<evidence type="ECO:0000313" key="3">
    <source>
        <dbReference type="Proteomes" id="UP001500325"/>
    </source>
</evidence>